<evidence type="ECO:0000256" key="6">
    <source>
        <dbReference type="ARBA" id="ARBA00045869"/>
    </source>
</evidence>
<reference evidence="8" key="1">
    <citation type="submission" date="2019-05" db="EMBL/GenBank/DDBJ databases">
        <title>Annotation for the trematode Fasciolopsis buski.</title>
        <authorList>
            <person name="Choi Y.-J."/>
        </authorList>
    </citation>
    <scope>NUCLEOTIDE SEQUENCE</scope>
    <source>
        <strain evidence="8">HT</strain>
        <tissue evidence="8">Whole worm</tissue>
    </source>
</reference>
<dbReference type="Proteomes" id="UP000728185">
    <property type="component" value="Unassembled WGS sequence"/>
</dbReference>
<evidence type="ECO:0000313" key="9">
    <source>
        <dbReference type="Proteomes" id="UP000728185"/>
    </source>
</evidence>
<dbReference type="InterPro" id="IPR039344">
    <property type="entry name" value="MBLAC1"/>
</dbReference>
<dbReference type="GO" id="GO:0005829">
    <property type="term" value="C:cytosol"/>
    <property type="evidence" value="ECO:0007669"/>
    <property type="project" value="UniProtKB-SubCell"/>
</dbReference>
<organism evidence="8 9">
    <name type="scientific">Fasciolopsis buskii</name>
    <dbReference type="NCBI Taxonomy" id="27845"/>
    <lineage>
        <taxon>Eukaryota</taxon>
        <taxon>Metazoa</taxon>
        <taxon>Spiralia</taxon>
        <taxon>Lophotrochozoa</taxon>
        <taxon>Platyhelminthes</taxon>
        <taxon>Trematoda</taxon>
        <taxon>Digenea</taxon>
        <taxon>Plagiorchiida</taxon>
        <taxon>Echinostomata</taxon>
        <taxon>Echinostomatoidea</taxon>
        <taxon>Fasciolidae</taxon>
        <taxon>Fasciolopsis</taxon>
    </lineage>
</organism>
<gene>
    <name evidence="8" type="ORF">FBUS_10327</name>
</gene>
<dbReference type="SMART" id="SM00849">
    <property type="entry name" value="Lactamase_B"/>
    <property type="match status" value="1"/>
</dbReference>
<evidence type="ECO:0000256" key="1">
    <source>
        <dbReference type="ARBA" id="ARBA00004514"/>
    </source>
</evidence>
<dbReference type="Pfam" id="PF00753">
    <property type="entry name" value="Lactamase_B"/>
    <property type="match status" value="1"/>
</dbReference>
<evidence type="ECO:0000256" key="5">
    <source>
        <dbReference type="ARBA" id="ARBA00044690"/>
    </source>
</evidence>
<evidence type="ECO:0000256" key="2">
    <source>
        <dbReference type="ARBA" id="ARBA00011738"/>
    </source>
</evidence>
<comment type="catalytic activity">
    <reaction evidence="5">
        <text>a ribonucleotidyl-ribonucleotide-RNA + H2O = a 3'-end ribonucleotide-RNA + a 5'-end 5'-phospho-ribonucleoside-RNA + H(+)</text>
        <dbReference type="Rhea" id="RHEA:68096"/>
        <dbReference type="Rhea" id="RHEA-COMP:15179"/>
        <dbReference type="Rhea" id="RHEA-COMP:17355"/>
        <dbReference type="Rhea" id="RHEA-COMP:17428"/>
        <dbReference type="ChEBI" id="CHEBI:15377"/>
        <dbReference type="ChEBI" id="CHEBI:15378"/>
        <dbReference type="ChEBI" id="CHEBI:74896"/>
        <dbReference type="ChEBI" id="CHEBI:138282"/>
        <dbReference type="ChEBI" id="CHEBI:173118"/>
    </reaction>
    <physiologicalReaction direction="left-to-right" evidence="5">
        <dbReference type="Rhea" id="RHEA:68097"/>
    </physiologicalReaction>
</comment>
<dbReference type="AlphaFoldDB" id="A0A8E0VHD8"/>
<proteinExistence type="predicted"/>
<dbReference type="Gene3D" id="3.60.15.10">
    <property type="entry name" value="Ribonuclease Z/Hydroxyacylglutathione hydrolase-like"/>
    <property type="match status" value="1"/>
</dbReference>
<feature type="domain" description="Metallo-beta-lactamase" evidence="7">
    <location>
        <begin position="26"/>
        <end position="190"/>
    </location>
</feature>
<dbReference type="OrthoDB" id="10250730at2759"/>
<keyword evidence="9" id="KW-1185">Reference proteome</keyword>
<dbReference type="InterPro" id="IPR036866">
    <property type="entry name" value="RibonucZ/Hydroxyglut_hydro"/>
</dbReference>
<dbReference type="InterPro" id="IPR001279">
    <property type="entry name" value="Metallo-B-lactamas"/>
</dbReference>
<evidence type="ECO:0000259" key="7">
    <source>
        <dbReference type="SMART" id="SM00849"/>
    </source>
</evidence>
<comment type="caution">
    <text evidence="8">The sequence shown here is derived from an EMBL/GenBank/DDBJ whole genome shotgun (WGS) entry which is preliminary data.</text>
</comment>
<protein>
    <recommendedName>
        <fullName evidence="3">Metallo-beta-lactamase domain-containing protein 1</fullName>
    </recommendedName>
    <alternativeName>
        <fullName evidence="4">Endoribonuclease MBLAC1</fullName>
    </alternativeName>
</protein>
<comment type="subcellular location">
    <subcellularLocation>
        <location evidence="1">Cytoplasm</location>
        <location evidence="1">Cytosol</location>
    </subcellularLocation>
</comment>
<evidence type="ECO:0000313" key="8">
    <source>
        <dbReference type="EMBL" id="KAA0185968.1"/>
    </source>
</evidence>
<dbReference type="PANTHER" id="PTHR23200:SF48">
    <property type="entry name" value="METALLO-BETA-LACTAMASE DOMAIN-CONTAINING PROTEIN 1"/>
    <property type="match status" value="1"/>
</dbReference>
<comment type="function">
    <text evidence="6">Endoribonuclease that catalyzes the hydrolysis of histone-coding pre-mRNA 3'-end. Involved in histone pre-mRNA processing during the S-phase of the cell cycle, which is required for entering/progressing through S-phase. Cleaves histone pre-mRNA at a major and a minor cleavage site after the 5'-ACCCA-3' and the 5'-ACCCACA-3' sequence, respectively, and located downstream of the stem-loop. May require the presence of the HDE element located at the histone pre-RNA 3'-end to avoid non-specific cleavage.</text>
</comment>
<accession>A0A8E0VHD8</accession>
<name>A0A8E0VHD8_9TREM</name>
<evidence type="ECO:0000256" key="3">
    <source>
        <dbReference type="ARBA" id="ARBA00014856"/>
    </source>
</evidence>
<dbReference type="EMBL" id="LUCM01010061">
    <property type="protein sequence ID" value="KAA0185968.1"/>
    <property type="molecule type" value="Genomic_DNA"/>
</dbReference>
<sequence length="202" mass="22686">MTDSGYQLHILRPGWSKRSGSDLYSGCTISLLTGPRNILVDPGSPWDTELVLRLLGEHDLRFGDIDYLVCTHEHVDHLGSMDRFTNAIHIIGTSIYKNQPIEHDFGSYIPYEIDSYISVVHTPGHTPHDVSVICENIAPYGCVAITGDLFECEADLNDPQIWQKSSWRKQIQVSFRLGILEKANLIVPGHGNAFQVSYNLLH</sequence>
<dbReference type="CDD" id="cd07711">
    <property type="entry name" value="MBLAC1-like_MBL-fold"/>
    <property type="match status" value="1"/>
</dbReference>
<comment type="subunit">
    <text evidence="2">Homodimer.</text>
</comment>
<dbReference type="SUPFAM" id="SSF56281">
    <property type="entry name" value="Metallo-hydrolase/oxidoreductase"/>
    <property type="match status" value="1"/>
</dbReference>
<dbReference type="PANTHER" id="PTHR23200">
    <property type="entry name" value="METALLO-BETA-LACTAMASE DOMAIN-CONTAINING PROTEIN 1"/>
    <property type="match status" value="1"/>
</dbReference>
<evidence type="ECO:0000256" key="4">
    <source>
        <dbReference type="ARBA" id="ARBA00032988"/>
    </source>
</evidence>